<feature type="transmembrane region" description="Helical" evidence="1">
    <location>
        <begin position="29"/>
        <end position="45"/>
    </location>
</feature>
<dbReference type="Pfam" id="PF18917">
    <property type="entry name" value="LiaI-LiaF-like_TM1"/>
    <property type="match status" value="1"/>
</dbReference>
<dbReference type="EMBL" id="MHKK01000011">
    <property type="protein sequence ID" value="OGY90367.1"/>
    <property type="molecule type" value="Genomic_DNA"/>
</dbReference>
<evidence type="ECO:0000313" key="3">
    <source>
        <dbReference type="EMBL" id="OGY90367.1"/>
    </source>
</evidence>
<gene>
    <name evidence="3" type="ORF">A2677_01670</name>
</gene>
<proteinExistence type="predicted"/>
<evidence type="ECO:0000256" key="1">
    <source>
        <dbReference type="SAM" id="Phobius"/>
    </source>
</evidence>
<dbReference type="Proteomes" id="UP000177817">
    <property type="component" value="Unassembled WGS sequence"/>
</dbReference>
<dbReference type="InterPro" id="IPR043726">
    <property type="entry name" value="LiaI-LiaF-like_TM1"/>
</dbReference>
<keyword evidence="1" id="KW-0812">Transmembrane</keyword>
<accession>A0A1G2BQ93</accession>
<feature type="domain" description="LiaI-LiaF-like transmembrane region" evidence="2">
    <location>
        <begin position="3"/>
        <end position="42"/>
    </location>
</feature>
<organism evidence="3 4">
    <name type="scientific">Candidatus Komeilibacteria bacterium RIFCSPHIGHO2_01_FULL_52_14</name>
    <dbReference type="NCBI Taxonomy" id="1798549"/>
    <lineage>
        <taxon>Bacteria</taxon>
        <taxon>Candidatus Komeiliibacteriota</taxon>
    </lineage>
</organism>
<keyword evidence="1" id="KW-1133">Transmembrane helix</keyword>
<reference evidence="3 4" key="1">
    <citation type="journal article" date="2016" name="Nat. Commun.">
        <title>Thousands of microbial genomes shed light on interconnected biogeochemical processes in an aquifer system.</title>
        <authorList>
            <person name="Anantharaman K."/>
            <person name="Brown C.T."/>
            <person name="Hug L.A."/>
            <person name="Sharon I."/>
            <person name="Castelle C.J."/>
            <person name="Probst A.J."/>
            <person name="Thomas B.C."/>
            <person name="Singh A."/>
            <person name="Wilkins M.J."/>
            <person name="Karaoz U."/>
            <person name="Brodie E.L."/>
            <person name="Williams K.H."/>
            <person name="Hubbard S.S."/>
            <person name="Banfield J.F."/>
        </authorList>
    </citation>
    <scope>NUCLEOTIDE SEQUENCE [LARGE SCALE GENOMIC DNA]</scope>
</reference>
<protein>
    <recommendedName>
        <fullName evidence="2">LiaI-LiaF-like transmembrane region domain-containing protein</fullName>
    </recommendedName>
</protein>
<evidence type="ECO:0000259" key="2">
    <source>
        <dbReference type="Pfam" id="PF18917"/>
    </source>
</evidence>
<dbReference type="AlphaFoldDB" id="A0A1G2BQ93"/>
<name>A0A1G2BQ93_9BACT</name>
<comment type="caution">
    <text evidence="3">The sequence shown here is derived from an EMBL/GenBank/DDBJ whole genome shotgun (WGS) entry which is preliminary data.</text>
</comment>
<sequence>MAFAMMVTLIGFLLLLDKLGIISSSVWGFFWPLLIICIGLSMMFNKLQHDHYFDECCFRGDHGNGRKHSHRKR</sequence>
<evidence type="ECO:0000313" key="4">
    <source>
        <dbReference type="Proteomes" id="UP000177817"/>
    </source>
</evidence>
<keyword evidence="1" id="KW-0472">Membrane</keyword>